<accession>A0ABZ1C6I2</accession>
<evidence type="ECO:0000259" key="2">
    <source>
        <dbReference type="PROSITE" id="PS51186"/>
    </source>
</evidence>
<dbReference type="SUPFAM" id="SSF56317">
    <property type="entry name" value="Carbon-nitrogen hydrolase"/>
    <property type="match status" value="1"/>
</dbReference>
<dbReference type="InterPro" id="IPR016181">
    <property type="entry name" value="Acyl_CoA_acyltransferase"/>
</dbReference>
<evidence type="ECO:0000313" key="3">
    <source>
        <dbReference type="EMBL" id="WRQ86139.1"/>
    </source>
</evidence>
<dbReference type="Gene3D" id="3.40.630.30">
    <property type="match status" value="1"/>
</dbReference>
<dbReference type="Pfam" id="PF00795">
    <property type="entry name" value="CN_hydrolase"/>
    <property type="match status" value="1"/>
</dbReference>
<protein>
    <submittedName>
        <fullName evidence="3">GNAT family N-acetyltransferase</fullName>
        <ecNumber evidence="3">2.3.1.-</ecNumber>
    </submittedName>
</protein>
<evidence type="ECO:0000313" key="4">
    <source>
        <dbReference type="Proteomes" id="UP000738431"/>
    </source>
</evidence>
<organism evidence="3 4">
    <name type="scientific">Actomonas aquatica</name>
    <dbReference type="NCBI Taxonomy" id="2866162"/>
    <lineage>
        <taxon>Bacteria</taxon>
        <taxon>Pseudomonadati</taxon>
        <taxon>Verrucomicrobiota</taxon>
        <taxon>Opitutia</taxon>
        <taxon>Opitutales</taxon>
        <taxon>Opitutaceae</taxon>
        <taxon>Actomonas</taxon>
    </lineage>
</organism>
<name>A0ABZ1C6I2_9BACT</name>
<dbReference type="Proteomes" id="UP000738431">
    <property type="component" value="Chromosome"/>
</dbReference>
<dbReference type="Gene3D" id="3.60.110.10">
    <property type="entry name" value="Carbon-nitrogen hydrolase"/>
    <property type="match status" value="1"/>
</dbReference>
<gene>
    <name evidence="3" type="ORF">K1X11_015090</name>
</gene>
<proteinExistence type="predicted"/>
<dbReference type="EC" id="2.3.1.-" evidence="3"/>
<reference evidence="3 4" key="1">
    <citation type="submission" date="2021-08" db="EMBL/GenBank/DDBJ databases">
        <authorList>
            <person name="Zhang D."/>
            <person name="Zhang A."/>
            <person name="Wang L."/>
        </authorList>
    </citation>
    <scope>NUCLEOTIDE SEQUENCE [LARGE SCALE GENOMIC DNA]</scope>
    <source>
        <strain evidence="3 4">WL0086</strain>
    </source>
</reference>
<dbReference type="InterPro" id="IPR036526">
    <property type="entry name" value="C-N_Hydrolase_sf"/>
</dbReference>
<dbReference type="PROSITE" id="PS50263">
    <property type="entry name" value="CN_HYDROLASE"/>
    <property type="match status" value="1"/>
</dbReference>
<keyword evidence="3" id="KW-0808">Transferase</keyword>
<dbReference type="SUPFAM" id="SSF55729">
    <property type="entry name" value="Acyl-CoA N-acyltransferases (Nat)"/>
    <property type="match status" value="1"/>
</dbReference>
<evidence type="ECO:0000259" key="1">
    <source>
        <dbReference type="PROSITE" id="PS50263"/>
    </source>
</evidence>
<keyword evidence="3" id="KW-0012">Acyltransferase</keyword>
<feature type="domain" description="N-acetyltransferase" evidence="2">
    <location>
        <begin position="12"/>
        <end position="215"/>
    </location>
</feature>
<dbReference type="RefSeq" id="WP_221031646.1">
    <property type="nucleotide sequence ID" value="NZ_CP139781.1"/>
</dbReference>
<dbReference type="GO" id="GO:0016746">
    <property type="term" value="F:acyltransferase activity"/>
    <property type="evidence" value="ECO:0007669"/>
    <property type="project" value="UniProtKB-KW"/>
</dbReference>
<dbReference type="CDD" id="cd04301">
    <property type="entry name" value="NAT_SF"/>
    <property type="match status" value="1"/>
</dbReference>
<dbReference type="PROSITE" id="PS51186">
    <property type="entry name" value="GNAT"/>
    <property type="match status" value="1"/>
</dbReference>
<dbReference type="EMBL" id="CP139781">
    <property type="protein sequence ID" value="WRQ86139.1"/>
    <property type="molecule type" value="Genomic_DNA"/>
</dbReference>
<dbReference type="PANTHER" id="PTHR23088:SF50">
    <property type="entry name" value="HYDROLASE YHCX"/>
    <property type="match status" value="1"/>
</dbReference>
<dbReference type="InterPro" id="IPR003010">
    <property type="entry name" value="C-N_Hydrolase"/>
</dbReference>
<keyword evidence="4" id="KW-1185">Reference proteome</keyword>
<feature type="domain" description="CN hydrolase" evidence="1">
    <location>
        <begin position="226"/>
        <end position="481"/>
    </location>
</feature>
<dbReference type="InterPro" id="IPR000182">
    <property type="entry name" value="GNAT_dom"/>
</dbReference>
<sequence length="539" mass="59493">MSKAKATAPAKVTVRRATLRDIPALVKLNIAAYPVLADENVVWGEAHLAHHLRVFPQGQFVAEVKGKIVGAASTLVVDLGPDPLRNHTWSGITDSGYFNNHDLNGDTLYGADVYVHPKARGLGVGAALYDARRKLCKRLNKRRILAGGRLWNYQDHAEKFSPQEYAERVAAGEFRDLVLSFQLREGFQLRGVMPNYLRDPNSHNHASLIEWLNPDYRPAKTGARKVRVACVQYQMRKISSFSDFARQVTYFTDVAADSDADYVLFPELFTVELLSTTHTKSPQEGMKRLAKLTPKVVGLLQSLAVKYGVTIIGGSHPTRVGKELQNICTVCLPDGSIHEQPKLHITPNESHWWGITGGNSLQVIDTPGAKIGVLICYDSEFPEAARHLADHGAEILFVPFCTNDRKGYLRVRYCCQARAVENQVYVALAGNVGNLPDVENMDVNYAQAAVFTPSDYAFARDGIAAEADSNEETVLICDLDLDDLHEARELGTVTPRLDRREDLFKMTSHVVVPKGAVIDPIGPLGTQRGWSSEVNPEGG</sequence>
<dbReference type="PANTHER" id="PTHR23088">
    <property type="entry name" value="NITRILASE-RELATED"/>
    <property type="match status" value="1"/>
</dbReference>
<dbReference type="CDD" id="cd07574">
    <property type="entry name" value="nitrilase_Rim1_like"/>
    <property type="match status" value="1"/>
</dbReference>
<dbReference type="Pfam" id="PF00583">
    <property type="entry name" value="Acetyltransf_1"/>
    <property type="match status" value="1"/>
</dbReference>
<reference evidence="3 4" key="2">
    <citation type="submission" date="2023-12" db="EMBL/GenBank/DDBJ databases">
        <title>Description of an unclassified Opitutus bacterium of Verrucomicrobiota.</title>
        <authorList>
            <person name="Zhang D.-F."/>
        </authorList>
    </citation>
    <scope>NUCLEOTIDE SEQUENCE [LARGE SCALE GENOMIC DNA]</scope>
    <source>
        <strain evidence="3 4">WL0086</strain>
    </source>
</reference>